<evidence type="ECO:0000313" key="3">
    <source>
        <dbReference type="Proteomes" id="UP001180515"/>
    </source>
</evidence>
<dbReference type="Pfam" id="PF04991">
    <property type="entry name" value="LicD"/>
    <property type="match status" value="1"/>
</dbReference>
<protein>
    <submittedName>
        <fullName evidence="2">LicD family protein</fullName>
    </submittedName>
</protein>
<dbReference type="EMBL" id="JARQAG010000001">
    <property type="protein sequence ID" value="MDT2730988.1"/>
    <property type="molecule type" value="Genomic_DNA"/>
</dbReference>
<dbReference type="PANTHER" id="PTHR43404">
    <property type="entry name" value="LIPOPOLYSACCHARIDE CHOLINEPHOSPHOTRANSFERASE LICD"/>
    <property type="match status" value="1"/>
</dbReference>
<accession>A0AAE4HW68</accession>
<dbReference type="RefSeq" id="WP_100083918.1">
    <property type="nucleotide sequence ID" value="NZ_JARQAG010000001.1"/>
</dbReference>
<evidence type="ECO:0000259" key="1">
    <source>
        <dbReference type="Pfam" id="PF04991"/>
    </source>
</evidence>
<proteinExistence type="predicted"/>
<dbReference type="Proteomes" id="UP001180515">
    <property type="component" value="Unassembled WGS sequence"/>
</dbReference>
<dbReference type="InterPro" id="IPR007074">
    <property type="entry name" value="LicD/FKTN/FKRP_NTP_transf"/>
</dbReference>
<organism evidence="2 3">
    <name type="scientific">Streptococcus parauberis</name>
    <dbReference type="NCBI Taxonomy" id="1348"/>
    <lineage>
        <taxon>Bacteria</taxon>
        <taxon>Bacillati</taxon>
        <taxon>Bacillota</taxon>
        <taxon>Bacilli</taxon>
        <taxon>Lactobacillales</taxon>
        <taxon>Streptococcaceae</taxon>
        <taxon>Streptococcus</taxon>
    </lineage>
</organism>
<dbReference type="InterPro" id="IPR052942">
    <property type="entry name" value="LPS_cholinephosphotransferase"/>
</dbReference>
<reference evidence="2" key="1">
    <citation type="submission" date="2023-03" db="EMBL/GenBank/DDBJ databases">
        <authorList>
            <person name="Shen W."/>
            <person name="Cai J."/>
        </authorList>
    </citation>
    <scope>NUCLEOTIDE SEQUENCE</scope>
    <source>
        <strain evidence="2">P82-2</strain>
    </source>
</reference>
<name>A0AAE4HW68_9STRE</name>
<dbReference type="GO" id="GO:0009100">
    <property type="term" value="P:glycoprotein metabolic process"/>
    <property type="evidence" value="ECO:0007669"/>
    <property type="project" value="UniProtKB-ARBA"/>
</dbReference>
<dbReference type="PANTHER" id="PTHR43404:SF2">
    <property type="entry name" value="LIPOPOLYSACCHARIDE CHOLINEPHOSPHOTRANSFERASE LICD"/>
    <property type="match status" value="1"/>
</dbReference>
<feature type="domain" description="LicD/FKTN/FKRP nucleotidyltransferase" evidence="1">
    <location>
        <begin position="24"/>
        <end position="249"/>
    </location>
</feature>
<sequence length="274" mass="32594">MKKMSVEEIREVQLAMLAYIDKTARENNIEYSLGGGSLLGAMRHKGFIPWDDDIDLMVKRDDYEKLMIVLGQSENNDYKLLHHSVERNLWPFSKLYHTKSQYLSQTDRIHPWTGIFIDIFPMDKLPESMEERQKFFKKVHNAAANLMCTTYPSFASGSRKLYAFARLILGIPRYALYHGQAKKRAEIADQIMGTYNNQEVPYIGYTDSRYRLKEFFPVEVFSKYEDVSFEHLTVRKIKNDHIYLNQLYGENYMELPPENKREDHSYYTWYWKEN</sequence>
<gene>
    <name evidence="2" type="ORF">P7G31_01810</name>
</gene>
<comment type="caution">
    <text evidence="2">The sequence shown here is derived from an EMBL/GenBank/DDBJ whole genome shotgun (WGS) entry which is preliminary data.</text>
</comment>
<dbReference type="AlphaFoldDB" id="A0AAE4HW68"/>
<evidence type="ECO:0000313" key="2">
    <source>
        <dbReference type="EMBL" id="MDT2730988.1"/>
    </source>
</evidence>